<dbReference type="InterPro" id="IPR036390">
    <property type="entry name" value="WH_DNA-bd_sf"/>
</dbReference>
<dbReference type="OrthoDB" id="370168at2"/>
<dbReference type="GO" id="GO:0003677">
    <property type="term" value="F:DNA binding"/>
    <property type="evidence" value="ECO:0007669"/>
    <property type="project" value="UniProtKB-KW"/>
</dbReference>
<keyword evidence="6" id="KW-1185">Reference proteome</keyword>
<evidence type="ECO:0000313" key="6">
    <source>
        <dbReference type="Proteomes" id="UP000295621"/>
    </source>
</evidence>
<name>A0A4V2XWV8_9ACTN</name>
<dbReference type="AlphaFoldDB" id="A0A4V2XWV8"/>
<evidence type="ECO:0000256" key="2">
    <source>
        <dbReference type="ARBA" id="ARBA00023125"/>
    </source>
</evidence>
<gene>
    <name evidence="5" type="ORF">E1212_13955</name>
</gene>
<feature type="domain" description="HTH hxlR-type" evidence="4">
    <location>
        <begin position="14"/>
        <end position="112"/>
    </location>
</feature>
<dbReference type="Pfam" id="PF01638">
    <property type="entry name" value="HxlR"/>
    <property type="match status" value="1"/>
</dbReference>
<dbReference type="PANTHER" id="PTHR33204">
    <property type="entry name" value="TRANSCRIPTIONAL REGULATOR, MARR FAMILY"/>
    <property type="match status" value="1"/>
</dbReference>
<dbReference type="PROSITE" id="PS51118">
    <property type="entry name" value="HTH_HXLR"/>
    <property type="match status" value="1"/>
</dbReference>
<protein>
    <submittedName>
        <fullName evidence="5">Transcriptional regulator</fullName>
    </submittedName>
</protein>
<keyword evidence="2" id="KW-0238">DNA-binding</keyword>
<sequence>MRTPLDPDMFDPVCPSTLMPLRFADKWAGMVIRCLEDGPRRFSELRIPLRAVSAKSLTASLRNLQRDGMVTRAERPGPERHVEYALTPLGRSMLPVVEALCEWGAEHWDELLDAREATVARTA</sequence>
<reference evidence="5 6" key="1">
    <citation type="submission" date="2019-02" db="EMBL/GenBank/DDBJ databases">
        <title>Draft genome sequences of novel Actinobacteria.</title>
        <authorList>
            <person name="Sahin N."/>
            <person name="Ay H."/>
            <person name="Saygin H."/>
        </authorList>
    </citation>
    <scope>NUCLEOTIDE SEQUENCE [LARGE SCALE GENOMIC DNA]</scope>
    <source>
        <strain evidence="5 6">KC603</strain>
    </source>
</reference>
<evidence type="ECO:0000256" key="3">
    <source>
        <dbReference type="ARBA" id="ARBA00023163"/>
    </source>
</evidence>
<proteinExistence type="predicted"/>
<comment type="caution">
    <text evidence="5">The sequence shown here is derived from an EMBL/GenBank/DDBJ whole genome shotgun (WGS) entry which is preliminary data.</text>
</comment>
<evidence type="ECO:0000259" key="4">
    <source>
        <dbReference type="PROSITE" id="PS51118"/>
    </source>
</evidence>
<dbReference type="InterPro" id="IPR036388">
    <property type="entry name" value="WH-like_DNA-bd_sf"/>
</dbReference>
<keyword evidence="3" id="KW-0804">Transcription</keyword>
<dbReference type="PANTHER" id="PTHR33204:SF18">
    <property type="entry name" value="TRANSCRIPTIONAL REGULATORY PROTEIN"/>
    <property type="match status" value="1"/>
</dbReference>
<dbReference type="SUPFAM" id="SSF46785">
    <property type="entry name" value="Winged helix' DNA-binding domain"/>
    <property type="match status" value="1"/>
</dbReference>
<evidence type="ECO:0000256" key="1">
    <source>
        <dbReference type="ARBA" id="ARBA00023015"/>
    </source>
</evidence>
<dbReference type="InterPro" id="IPR002577">
    <property type="entry name" value="HTH_HxlR"/>
</dbReference>
<keyword evidence="1" id="KW-0805">Transcription regulation</keyword>
<dbReference type="Gene3D" id="1.10.10.10">
    <property type="entry name" value="Winged helix-like DNA-binding domain superfamily/Winged helix DNA-binding domain"/>
    <property type="match status" value="1"/>
</dbReference>
<evidence type="ECO:0000313" key="5">
    <source>
        <dbReference type="EMBL" id="TDC50845.1"/>
    </source>
</evidence>
<dbReference type="Proteomes" id="UP000295621">
    <property type="component" value="Unassembled WGS sequence"/>
</dbReference>
<dbReference type="RefSeq" id="WP_131983408.1">
    <property type="nucleotide sequence ID" value="NZ_SMKL01000027.1"/>
</dbReference>
<organism evidence="5 6">
    <name type="scientific">Jiangella ureilytica</name>
    <dbReference type="NCBI Taxonomy" id="2530374"/>
    <lineage>
        <taxon>Bacteria</taxon>
        <taxon>Bacillati</taxon>
        <taxon>Actinomycetota</taxon>
        <taxon>Actinomycetes</taxon>
        <taxon>Jiangellales</taxon>
        <taxon>Jiangellaceae</taxon>
        <taxon>Jiangella</taxon>
    </lineage>
</organism>
<dbReference type="EMBL" id="SMKL01000027">
    <property type="protein sequence ID" value="TDC50845.1"/>
    <property type="molecule type" value="Genomic_DNA"/>
</dbReference>
<accession>A0A4V2XWV8</accession>